<feature type="compositionally biased region" description="Basic and acidic residues" evidence="4">
    <location>
        <begin position="257"/>
        <end position="268"/>
    </location>
</feature>
<dbReference type="STRING" id="1121895.GCA_000378485_02326"/>
<sequence>MDNSQKFALVTGATSGIGYELARLFAKDGINLVLVARNQENLNQTADELRLINSIQVHTIAADLFEPNAAKEVYDRVKETGVEIDYLVNNAGQGEWGRFFRTELDRDIDIVQLNIVALISLTKYFLKEMVSRNSGRILQLASSFAKTPAPYAAVYAASKAFVLSFSEALVNELEETDVTVTALLPNATDTDWFHKAKAENTVTYKETPLYDPAEVAGAGYKALMNGDAKAEPGFMNKLQNAMGALMPDSTTAGMAEKQMESSMKEDGRTATSHAASARERETIGSINGDSKTYKVTI</sequence>
<evidence type="ECO:0000256" key="3">
    <source>
        <dbReference type="RuleBase" id="RU000363"/>
    </source>
</evidence>
<dbReference type="PANTHER" id="PTHR44196">
    <property type="entry name" value="DEHYDROGENASE/REDUCTASE SDR FAMILY MEMBER 7B"/>
    <property type="match status" value="1"/>
</dbReference>
<dbReference type="InterPro" id="IPR002347">
    <property type="entry name" value="SDR_fam"/>
</dbReference>
<dbReference type="Gene3D" id="3.40.50.720">
    <property type="entry name" value="NAD(P)-binding Rossmann-like Domain"/>
    <property type="match status" value="1"/>
</dbReference>
<evidence type="ECO:0000256" key="1">
    <source>
        <dbReference type="ARBA" id="ARBA00006484"/>
    </source>
</evidence>
<dbReference type="Pfam" id="PF00106">
    <property type="entry name" value="adh_short"/>
    <property type="match status" value="1"/>
</dbReference>
<dbReference type="PRINTS" id="PR00080">
    <property type="entry name" value="SDRFAMILY"/>
</dbReference>
<name>A0A0A2M6Z4_9FLAO</name>
<dbReference type="InterPro" id="IPR036291">
    <property type="entry name" value="NAD(P)-bd_dom_sf"/>
</dbReference>
<evidence type="ECO:0000313" key="6">
    <source>
        <dbReference type="Proteomes" id="UP000030152"/>
    </source>
</evidence>
<protein>
    <submittedName>
        <fullName evidence="5">Oxidoreductase</fullName>
    </submittedName>
</protein>
<keyword evidence="6" id="KW-1185">Reference proteome</keyword>
<dbReference type="GO" id="GO:0016491">
    <property type="term" value="F:oxidoreductase activity"/>
    <property type="evidence" value="ECO:0007669"/>
    <property type="project" value="UniProtKB-KW"/>
</dbReference>
<comment type="caution">
    <text evidence="5">The sequence shown here is derived from an EMBL/GenBank/DDBJ whole genome shotgun (WGS) entry which is preliminary data.</text>
</comment>
<dbReference type="AlphaFoldDB" id="A0A0A2M6Z4"/>
<proteinExistence type="inferred from homology"/>
<dbReference type="CDD" id="cd05233">
    <property type="entry name" value="SDR_c"/>
    <property type="match status" value="1"/>
</dbReference>
<dbReference type="RefSeq" id="WP_020213490.1">
    <property type="nucleotide sequence ID" value="NZ_JRLX01000005.1"/>
</dbReference>
<feature type="region of interest" description="Disordered" evidence="4">
    <location>
        <begin position="253"/>
        <end position="278"/>
    </location>
</feature>
<evidence type="ECO:0000256" key="2">
    <source>
        <dbReference type="ARBA" id="ARBA00023002"/>
    </source>
</evidence>
<dbReference type="GO" id="GO:0016020">
    <property type="term" value="C:membrane"/>
    <property type="evidence" value="ECO:0007669"/>
    <property type="project" value="TreeGrafter"/>
</dbReference>
<dbReference type="eggNOG" id="COG0300">
    <property type="taxonomic scope" value="Bacteria"/>
</dbReference>
<dbReference type="PRINTS" id="PR00081">
    <property type="entry name" value="GDHRDH"/>
</dbReference>
<comment type="similarity">
    <text evidence="1 3">Belongs to the short-chain dehydrogenases/reductases (SDR) family.</text>
</comment>
<dbReference type="Proteomes" id="UP000030152">
    <property type="component" value="Unassembled WGS sequence"/>
</dbReference>
<organism evidence="5 6">
    <name type="scientific">Flavobacterium rivuli WB 3.3-2 = DSM 21788</name>
    <dbReference type="NCBI Taxonomy" id="1121895"/>
    <lineage>
        <taxon>Bacteria</taxon>
        <taxon>Pseudomonadati</taxon>
        <taxon>Bacteroidota</taxon>
        <taxon>Flavobacteriia</taxon>
        <taxon>Flavobacteriales</taxon>
        <taxon>Flavobacteriaceae</taxon>
        <taxon>Flavobacterium</taxon>
    </lineage>
</organism>
<dbReference type="EMBL" id="JRLX01000005">
    <property type="protein sequence ID" value="KGO87406.1"/>
    <property type="molecule type" value="Genomic_DNA"/>
</dbReference>
<gene>
    <name evidence="5" type="ORF">Q765_07000</name>
</gene>
<dbReference type="PIRSF" id="PIRSF000126">
    <property type="entry name" value="11-beta-HSD1"/>
    <property type="match status" value="1"/>
</dbReference>
<reference evidence="5 6" key="1">
    <citation type="submission" date="2013-09" db="EMBL/GenBank/DDBJ databases">
        <authorList>
            <person name="Zeng Z."/>
            <person name="Chen C."/>
        </authorList>
    </citation>
    <scope>NUCLEOTIDE SEQUENCE [LARGE SCALE GENOMIC DNA]</scope>
    <source>
        <strain evidence="5 6">WB 3.3-2</strain>
    </source>
</reference>
<evidence type="ECO:0000313" key="5">
    <source>
        <dbReference type="EMBL" id="KGO87406.1"/>
    </source>
</evidence>
<evidence type="ECO:0000256" key="4">
    <source>
        <dbReference type="SAM" id="MobiDB-lite"/>
    </source>
</evidence>
<dbReference type="SUPFAM" id="SSF51735">
    <property type="entry name" value="NAD(P)-binding Rossmann-fold domains"/>
    <property type="match status" value="1"/>
</dbReference>
<keyword evidence="2" id="KW-0560">Oxidoreductase</keyword>
<accession>A0A0A2M6Z4</accession>
<dbReference type="PANTHER" id="PTHR44196:SF2">
    <property type="entry name" value="SHORT-CHAIN DEHYDROGENASE-RELATED"/>
    <property type="match status" value="1"/>
</dbReference>
<dbReference type="OrthoDB" id="9808814at2"/>